<keyword evidence="3" id="KW-0805">Transcription regulation</keyword>
<dbReference type="AlphaFoldDB" id="A0A8S4DJ04"/>
<dbReference type="Pfam" id="PF13873">
    <property type="entry name" value="Myb_DNA-bind_5"/>
    <property type="match status" value="1"/>
</dbReference>
<evidence type="ECO:0000256" key="1">
    <source>
        <dbReference type="ARBA" id="ARBA00011764"/>
    </source>
</evidence>
<evidence type="ECO:0000256" key="3">
    <source>
        <dbReference type="ARBA" id="ARBA00023015"/>
    </source>
</evidence>
<dbReference type="EMBL" id="CAJHNJ030000005">
    <property type="protein sequence ID" value="CAG9098215.1"/>
    <property type="molecule type" value="Genomic_DNA"/>
</dbReference>
<evidence type="ECO:0000256" key="2">
    <source>
        <dbReference type="ARBA" id="ARBA00016807"/>
    </source>
</evidence>
<dbReference type="OrthoDB" id="8037592at2759"/>
<organism evidence="6 7">
    <name type="scientific">Plutella xylostella</name>
    <name type="common">Diamondback moth</name>
    <name type="synonym">Plutella maculipennis</name>
    <dbReference type="NCBI Taxonomy" id="51655"/>
    <lineage>
        <taxon>Eukaryota</taxon>
        <taxon>Metazoa</taxon>
        <taxon>Ecdysozoa</taxon>
        <taxon>Arthropoda</taxon>
        <taxon>Hexapoda</taxon>
        <taxon>Insecta</taxon>
        <taxon>Pterygota</taxon>
        <taxon>Neoptera</taxon>
        <taxon>Endopterygota</taxon>
        <taxon>Lepidoptera</taxon>
        <taxon>Glossata</taxon>
        <taxon>Ditrysia</taxon>
        <taxon>Yponomeutoidea</taxon>
        <taxon>Plutellidae</taxon>
        <taxon>Plutella</taxon>
    </lineage>
</organism>
<dbReference type="KEGG" id="pxy:105383727"/>
<keyword evidence="4" id="KW-0804">Transcription</keyword>
<gene>
    <name evidence="6" type="ORF">PLXY2_LOCUS2188</name>
</gene>
<evidence type="ECO:0000313" key="6">
    <source>
        <dbReference type="EMBL" id="CAG9098215.1"/>
    </source>
</evidence>
<evidence type="ECO:0000256" key="4">
    <source>
        <dbReference type="ARBA" id="ARBA00023163"/>
    </source>
</evidence>
<keyword evidence="7" id="KW-1185">Reference proteome</keyword>
<comment type="caution">
    <text evidence="6">The sequence shown here is derived from an EMBL/GenBank/DDBJ whole genome shotgun (WGS) entry which is preliminary data.</text>
</comment>
<name>A0A8S4DJ04_PLUXY</name>
<comment type="subunit">
    <text evidence="1">Self-associates forming complexes of several hundred monomers.</text>
</comment>
<reference evidence="6" key="1">
    <citation type="submission" date="2020-11" db="EMBL/GenBank/DDBJ databases">
        <authorList>
            <person name="Whiteford S."/>
        </authorList>
    </citation>
    <scope>NUCLEOTIDE SEQUENCE</scope>
</reference>
<dbReference type="InterPro" id="IPR028002">
    <property type="entry name" value="Myb_DNA-bind_5"/>
</dbReference>
<evidence type="ECO:0000256" key="5">
    <source>
        <dbReference type="ARBA" id="ARBA00025466"/>
    </source>
</evidence>
<proteinExistence type="predicted"/>
<dbReference type="Proteomes" id="UP000653454">
    <property type="component" value="Unassembled WGS sequence"/>
</dbReference>
<accession>A0A8S4DJ04</accession>
<comment type="function">
    <text evidence="5">Involved in transvection phenomena (= synapsis-dependent gene expression), where the synaptic pairing of chromosomes carrying genes with which zeste interacts influences the expression of these genes. Zeste binds to DNA and stimulates transcription from a nearby promoter.</text>
</comment>
<evidence type="ECO:0000313" key="7">
    <source>
        <dbReference type="Proteomes" id="UP000653454"/>
    </source>
</evidence>
<protein>
    <recommendedName>
        <fullName evidence="2">Regulatory protein zeste</fullName>
    </recommendedName>
</protein>
<sequence>MEAKKQATGAQITALLDYMQENPELSKGLVNSGLEREEVEAQWRELAQTLNNMGGSVKSVDKWKQTWRDLKSNSKKRALRAQQYEPGGSTSAENSQSADPNDNDNGMYSTPKKRYVSFDEELLRIEREKLEVDREYKVQKIEVLSRIAAALEELGRKKEIIK</sequence>